<evidence type="ECO:0000313" key="2">
    <source>
        <dbReference type="EMBL" id="SET42934.1"/>
    </source>
</evidence>
<dbReference type="STRING" id="460384.SAMN05216313_10653"/>
<dbReference type="EMBL" id="FOIM01000006">
    <property type="protein sequence ID" value="SET42934.1"/>
    <property type="molecule type" value="Genomic_DNA"/>
</dbReference>
<protein>
    <submittedName>
        <fullName evidence="2">Helix-turn-helix domain-containing protein</fullName>
    </submittedName>
</protein>
<feature type="domain" description="HTH cro/C1-type" evidence="1">
    <location>
        <begin position="17"/>
        <end position="71"/>
    </location>
</feature>
<dbReference type="SMART" id="SM00530">
    <property type="entry name" value="HTH_XRE"/>
    <property type="match status" value="1"/>
</dbReference>
<gene>
    <name evidence="2" type="ORF">SAMN05216313_10653</name>
</gene>
<dbReference type="SUPFAM" id="SSF47413">
    <property type="entry name" value="lambda repressor-like DNA-binding domains"/>
    <property type="match status" value="1"/>
</dbReference>
<keyword evidence="3" id="KW-1185">Reference proteome</keyword>
<accession>A0A1I0ECD8</accession>
<organism evidence="2 3">
    <name type="scientific">Enterocloster lavalensis</name>
    <dbReference type="NCBI Taxonomy" id="460384"/>
    <lineage>
        <taxon>Bacteria</taxon>
        <taxon>Bacillati</taxon>
        <taxon>Bacillota</taxon>
        <taxon>Clostridia</taxon>
        <taxon>Lachnospirales</taxon>
        <taxon>Lachnospiraceae</taxon>
        <taxon>Enterocloster</taxon>
    </lineage>
</organism>
<dbReference type="Pfam" id="PF01381">
    <property type="entry name" value="HTH_3"/>
    <property type="match status" value="1"/>
</dbReference>
<dbReference type="CDD" id="cd00093">
    <property type="entry name" value="HTH_XRE"/>
    <property type="match status" value="1"/>
</dbReference>
<dbReference type="GO" id="GO:0003677">
    <property type="term" value="F:DNA binding"/>
    <property type="evidence" value="ECO:0007669"/>
    <property type="project" value="InterPro"/>
</dbReference>
<name>A0A1I0ECD8_9FIRM</name>
<dbReference type="AlphaFoldDB" id="A0A1I0ECD8"/>
<dbReference type="RefSeq" id="WP_092362070.1">
    <property type="nucleotide sequence ID" value="NZ_FOIM01000006.1"/>
</dbReference>
<evidence type="ECO:0000259" key="1">
    <source>
        <dbReference type="PROSITE" id="PS50943"/>
    </source>
</evidence>
<sequence>MGKADANMNEENYRTALDLYREYRGMNITELADASGVSRQTVGSACKGDLKLGEKRLRMLANALCVDPDDLDQDLDPLEVQDKVVNIPAELKRFSDKIARCKPKDIRRKMDNVIAYLDDNDEDVHNVMTYLLTAANSLGKVLAGHLVAKLYPHAYYFKGYRPKIDVGYYAVDESPGEYQAFVLFEDWVYDTFGLENPLQEFDVPNPDGSGTVKQKSLDFAIPIEYHGDEDMDFESALLNQIVDYMWEFEACEIRNPKLVFLFEELMDDMFSYGTIREYVCEEYDPLLPYKTKKREEKYTQLLYKILQEEGSMDKAVKKTAKILSEMNTPEGEEEKVFERYGLNDKV</sequence>
<proteinExistence type="predicted"/>
<dbReference type="PROSITE" id="PS50943">
    <property type="entry name" value="HTH_CROC1"/>
    <property type="match status" value="1"/>
</dbReference>
<evidence type="ECO:0000313" key="3">
    <source>
        <dbReference type="Proteomes" id="UP000198508"/>
    </source>
</evidence>
<dbReference type="Gene3D" id="1.10.260.40">
    <property type="entry name" value="lambda repressor-like DNA-binding domains"/>
    <property type="match status" value="1"/>
</dbReference>
<dbReference type="InterPro" id="IPR001387">
    <property type="entry name" value="Cro/C1-type_HTH"/>
</dbReference>
<dbReference type="Proteomes" id="UP000198508">
    <property type="component" value="Unassembled WGS sequence"/>
</dbReference>
<dbReference type="InterPro" id="IPR010982">
    <property type="entry name" value="Lambda_DNA-bd_dom_sf"/>
</dbReference>
<reference evidence="3" key="1">
    <citation type="submission" date="2016-10" db="EMBL/GenBank/DDBJ databases">
        <authorList>
            <person name="Varghese N."/>
            <person name="Submissions S."/>
        </authorList>
    </citation>
    <scope>NUCLEOTIDE SEQUENCE [LARGE SCALE GENOMIC DNA]</scope>
    <source>
        <strain evidence="3">NLAE-zl-G277</strain>
    </source>
</reference>